<dbReference type="InterPro" id="IPR010285">
    <property type="entry name" value="DNA_helicase_pif1-like_DEAD"/>
</dbReference>
<reference evidence="3" key="1">
    <citation type="journal article" date="2019" name="Environ. Microbiol.">
        <title>Fungal ecological strategies reflected in gene transcription - a case study of two litter decomposers.</title>
        <authorList>
            <person name="Barbi F."/>
            <person name="Kohler A."/>
            <person name="Barry K."/>
            <person name="Baskaran P."/>
            <person name="Daum C."/>
            <person name="Fauchery L."/>
            <person name="Ihrmark K."/>
            <person name="Kuo A."/>
            <person name="LaButti K."/>
            <person name="Lipzen A."/>
            <person name="Morin E."/>
            <person name="Grigoriev I.V."/>
            <person name="Henrissat B."/>
            <person name="Lindahl B."/>
            <person name="Martin F."/>
        </authorList>
    </citation>
    <scope>NUCLEOTIDE SEQUENCE</scope>
    <source>
        <strain evidence="3">JB14</strain>
    </source>
</reference>
<evidence type="ECO:0000313" key="3">
    <source>
        <dbReference type="EMBL" id="KAE9397895.1"/>
    </source>
</evidence>
<evidence type="ECO:0000256" key="1">
    <source>
        <dbReference type="RuleBase" id="RU363044"/>
    </source>
</evidence>
<dbReference type="GO" id="GO:0006281">
    <property type="term" value="P:DNA repair"/>
    <property type="evidence" value="ECO:0007669"/>
    <property type="project" value="UniProtKB-KW"/>
</dbReference>
<comment type="cofactor">
    <cofactor evidence="1">
        <name>Mg(2+)</name>
        <dbReference type="ChEBI" id="CHEBI:18420"/>
    </cofactor>
</comment>
<evidence type="ECO:0000313" key="4">
    <source>
        <dbReference type="Proteomes" id="UP000799118"/>
    </source>
</evidence>
<organism evidence="3 4">
    <name type="scientific">Gymnopus androsaceus JB14</name>
    <dbReference type="NCBI Taxonomy" id="1447944"/>
    <lineage>
        <taxon>Eukaryota</taxon>
        <taxon>Fungi</taxon>
        <taxon>Dikarya</taxon>
        <taxon>Basidiomycota</taxon>
        <taxon>Agaricomycotina</taxon>
        <taxon>Agaricomycetes</taxon>
        <taxon>Agaricomycetidae</taxon>
        <taxon>Agaricales</taxon>
        <taxon>Marasmiineae</taxon>
        <taxon>Omphalotaceae</taxon>
        <taxon>Gymnopus</taxon>
    </lineage>
</organism>
<protein>
    <recommendedName>
        <fullName evidence="1">ATP-dependent DNA helicase</fullName>
        <ecNumber evidence="1">5.6.2.3</ecNumber>
    </recommendedName>
</protein>
<dbReference type="SUPFAM" id="SSF52540">
    <property type="entry name" value="P-loop containing nucleoside triphosphate hydrolases"/>
    <property type="match status" value="1"/>
</dbReference>
<name>A0A6A4HM10_9AGAR</name>
<dbReference type="GO" id="GO:0005524">
    <property type="term" value="F:ATP binding"/>
    <property type="evidence" value="ECO:0007669"/>
    <property type="project" value="UniProtKB-KW"/>
</dbReference>
<dbReference type="EC" id="5.6.2.3" evidence="1"/>
<comment type="catalytic activity">
    <reaction evidence="1">
        <text>ATP + H2O = ADP + phosphate + H(+)</text>
        <dbReference type="Rhea" id="RHEA:13065"/>
        <dbReference type="ChEBI" id="CHEBI:15377"/>
        <dbReference type="ChEBI" id="CHEBI:15378"/>
        <dbReference type="ChEBI" id="CHEBI:30616"/>
        <dbReference type="ChEBI" id="CHEBI:43474"/>
        <dbReference type="ChEBI" id="CHEBI:456216"/>
        <dbReference type="EC" id="5.6.2.3"/>
    </reaction>
</comment>
<dbReference type="Proteomes" id="UP000799118">
    <property type="component" value="Unassembled WGS sequence"/>
</dbReference>
<keyword evidence="1" id="KW-0547">Nucleotide-binding</keyword>
<gene>
    <name evidence="3" type="ORF">BT96DRAFT_750336</name>
</gene>
<feature type="non-terminal residue" evidence="3">
    <location>
        <position position="95"/>
    </location>
</feature>
<dbReference type="GO" id="GO:0006310">
    <property type="term" value="P:DNA recombination"/>
    <property type="evidence" value="ECO:0007669"/>
    <property type="project" value="UniProtKB-KW"/>
</dbReference>
<keyword evidence="1" id="KW-0347">Helicase</keyword>
<keyword evidence="4" id="KW-1185">Reference proteome</keyword>
<keyword evidence="1" id="KW-0234">DNA repair</keyword>
<dbReference type="OrthoDB" id="432234at2759"/>
<dbReference type="Gene3D" id="3.40.50.300">
    <property type="entry name" value="P-loop containing nucleotide triphosphate hydrolases"/>
    <property type="match status" value="1"/>
</dbReference>
<keyword evidence="1" id="KW-0067">ATP-binding</keyword>
<dbReference type="GO" id="GO:0043139">
    <property type="term" value="F:5'-3' DNA helicase activity"/>
    <property type="evidence" value="ECO:0007669"/>
    <property type="project" value="UniProtKB-EC"/>
</dbReference>
<dbReference type="InterPro" id="IPR027417">
    <property type="entry name" value="P-loop_NTPase"/>
</dbReference>
<dbReference type="Pfam" id="PF05970">
    <property type="entry name" value="PIF1"/>
    <property type="match status" value="1"/>
</dbReference>
<dbReference type="EMBL" id="ML769490">
    <property type="protein sequence ID" value="KAE9397895.1"/>
    <property type="molecule type" value="Genomic_DNA"/>
</dbReference>
<dbReference type="GO" id="GO:0016787">
    <property type="term" value="F:hydrolase activity"/>
    <property type="evidence" value="ECO:0007669"/>
    <property type="project" value="UniProtKB-KW"/>
</dbReference>
<keyword evidence="1" id="KW-0233">DNA recombination</keyword>
<proteinExistence type="inferred from homology"/>
<feature type="domain" description="DNA helicase Pif1-like DEAD-box helicase" evidence="2">
    <location>
        <begin position="35"/>
        <end position="95"/>
    </location>
</feature>
<sequence length="95" mass="10480">VAQQFSLTDKQRRAFEIISTTLIKREILKLDDWVNADLLVMFLTDPGGTGKSHVVRAVHEVMKFFGKEHCICFVAHTGTAANLINGTTIHSGLGI</sequence>
<evidence type="ECO:0000259" key="2">
    <source>
        <dbReference type="Pfam" id="PF05970"/>
    </source>
</evidence>
<keyword evidence="1" id="KW-0227">DNA damage</keyword>
<comment type="similarity">
    <text evidence="1">Belongs to the helicase family.</text>
</comment>
<keyword evidence="1" id="KW-0378">Hydrolase</keyword>
<dbReference type="AlphaFoldDB" id="A0A6A4HM10"/>
<feature type="non-terminal residue" evidence="3">
    <location>
        <position position="1"/>
    </location>
</feature>
<dbReference type="GO" id="GO:0000723">
    <property type="term" value="P:telomere maintenance"/>
    <property type="evidence" value="ECO:0007669"/>
    <property type="project" value="InterPro"/>
</dbReference>
<accession>A0A6A4HM10</accession>